<dbReference type="Gene3D" id="2.40.50.100">
    <property type="match status" value="1"/>
</dbReference>
<accession>A0A941F288</accession>
<dbReference type="Gene3D" id="2.40.30.170">
    <property type="match status" value="1"/>
</dbReference>
<gene>
    <name evidence="7" type="ORF">KDU71_05580</name>
</gene>
<dbReference type="Proteomes" id="UP000679220">
    <property type="component" value="Unassembled WGS sequence"/>
</dbReference>
<feature type="transmembrane region" description="Helical" evidence="5">
    <location>
        <begin position="15"/>
        <end position="35"/>
    </location>
</feature>
<dbReference type="InterPro" id="IPR058627">
    <property type="entry name" value="MdtA-like_C"/>
</dbReference>
<evidence type="ECO:0000313" key="7">
    <source>
        <dbReference type="EMBL" id="MBR8535022.1"/>
    </source>
</evidence>
<proteinExistence type="inferred from homology"/>
<evidence type="ECO:0000256" key="3">
    <source>
        <dbReference type="ARBA" id="ARBA00023054"/>
    </source>
</evidence>
<feature type="coiled-coil region" evidence="4">
    <location>
        <begin position="113"/>
        <end position="151"/>
    </location>
</feature>
<keyword evidence="5" id="KW-0472">Membrane</keyword>
<comment type="caution">
    <text evidence="7">The sequence shown here is derived from an EMBL/GenBank/DDBJ whole genome shotgun (WGS) entry which is preliminary data.</text>
</comment>
<dbReference type="GO" id="GO:0016020">
    <property type="term" value="C:membrane"/>
    <property type="evidence" value="ECO:0007669"/>
    <property type="project" value="InterPro"/>
</dbReference>
<dbReference type="SUPFAM" id="SSF111369">
    <property type="entry name" value="HlyD-like secretion proteins"/>
    <property type="match status" value="1"/>
</dbReference>
<reference evidence="7" key="1">
    <citation type="journal article" date="2018" name="Int. J. Syst. Evol. Microbiol.">
        <title>Carboxylicivirga sediminis sp. nov., isolated from coastal sediment.</title>
        <authorList>
            <person name="Wang F.Q."/>
            <person name="Ren L.H."/>
            <person name="Zou R.J."/>
            <person name="Sun Y.Z."/>
            <person name="Liu X.J."/>
            <person name="Jiang F."/>
            <person name="Liu L.J."/>
        </authorList>
    </citation>
    <scope>NUCLEOTIDE SEQUENCE</scope>
    <source>
        <strain evidence="7">JR1</strain>
    </source>
</reference>
<dbReference type="Pfam" id="PF25967">
    <property type="entry name" value="RND-MFP_C"/>
    <property type="match status" value="1"/>
</dbReference>
<dbReference type="RefSeq" id="WP_212188929.1">
    <property type="nucleotide sequence ID" value="NZ_JAGTAR010000006.1"/>
</dbReference>
<sequence length="416" mass="47256">MDKQLQKKPWWKKHLKWLIGGGIFICWSIYFIAFADHRSQVKVDANRVTISTVELDDFQDYISVTATVEPIKTIFLDAIEGGRVEGILLEEGSMVKAGDAIAQLSNTNLILEISNNEANVARAINELRTARLQMEMNAMELQNQIVQLEGDLFIQKRKYDNSKAFYKEGLIAEDEYLRDKTSYEASLRQMTLLKESFKRDSIYRGIQIQTLERSAERMEQNQGIIRQRLDNLTIKAPVTGQLAALNLEEGQVISYGTRIGKVNILDEFKLKAEVDEHYISRTRKGLKASCQFPSGTIDAEVSKIYAEVKEGKFTVDLEFDNSNRQNLRIGQTSHVKLELGNSSKALLLPRGSFFQSTGGQWVFVLNKDRTTAYKRQVSIGRQNPRYFEVLDGLEAGEEVITSGYEIFGDNEVVVLN</sequence>
<dbReference type="AlphaFoldDB" id="A0A941F288"/>
<name>A0A941F288_9BACT</name>
<keyword evidence="5" id="KW-1133">Transmembrane helix</keyword>
<reference evidence="7" key="2">
    <citation type="submission" date="2021-04" db="EMBL/GenBank/DDBJ databases">
        <authorList>
            <person name="Zhang T."/>
            <person name="Zhang Y."/>
            <person name="Lu D."/>
            <person name="Zuo D."/>
            <person name="Du Z."/>
        </authorList>
    </citation>
    <scope>NUCLEOTIDE SEQUENCE</scope>
    <source>
        <strain evidence="7">JR1</strain>
    </source>
</reference>
<keyword evidence="3 4" id="KW-0175">Coiled coil</keyword>
<evidence type="ECO:0000313" key="8">
    <source>
        <dbReference type="Proteomes" id="UP000679220"/>
    </source>
</evidence>
<evidence type="ECO:0000256" key="5">
    <source>
        <dbReference type="SAM" id="Phobius"/>
    </source>
</evidence>
<dbReference type="PANTHER" id="PTHR32347:SF23">
    <property type="entry name" value="BLL5650 PROTEIN"/>
    <property type="match status" value="1"/>
</dbReference>
<organism evidence="7 8">
    <name type="scientific">Carboxylicivirga sediminis</name>
    <dbReference type="NCBI Taxonomy" id="2006564"/>
    <lineage>
        <taxon>Bacteria</taxon>
        <taxon>Pseudomonadati</taxon>
        <taxon>Bacteroidota</taxon>
        <taxon>Bacteroidia</taxon>
        <taxon>Marinilabiliales</taxon>
        <taxon>Marinilabiliaceae</taxon>
        <taxon>Carboxylicivirga</taxon>
    </lineage>
</organism>
<dbReference type="NCBIfam" id="TIGR01730">
    <property type="entry name" value="RND_mfp"/>
    <property type="match status" value="1"/>
</dbReference>
<comment type="subcellular location">
    <subcellularLocation>
        <location evidence="1">Cell envelope</location>
    </subcellularLocation>
</comment>
<comment type="similarity">
    <text evidence="2">Belongs to the membrane fusion protein (MFP) (TC 8.A.1) family.</text>
</comment>
<protein>
    <submittedName>
        <fullName evidence="7">Efflux RND transporter periplasmic adaptor subunit</fullName>
    </submittedName>
</protein>
<dbReference type="EMBL" id="JAGTAR010000006">
    <property type="protein sequence ID" value="MBR8535022.1"/>
    <property type="molecule type" value="Genomic_DNA"/>
</dbReference>
<dbReference type="PANTHER" id="PTHR32347">
    <property type="entry name" value="EFFLUX SYSTEM COMPONENT YKNX-RELATED"/>
    <property type="match status" value="1"/>
</dbReference>
<evidence type="ECO:0000256" key="2">
    <source>
        <dbReference type="ARBA" id="ARBA00009477"/>
    </source>
</evidence>
<dbReference type="GO" id="GO:0022857">
    <property type="term" value="F:transmembrane transporter activity"/>
    <property type="evidence" value="ECO:0007669"/>
    <property type="project" value="InterPro"/>
</dbReference>
<evidence type="ECO:0000256" key="1">
    <source>
        <dbReference type="ARBA" id="ARBA00004196"/>
    </source>
</evidence>
<evidence type="ECO:0000259" key="6">
    <source>
        <dbReference type="Pfam" id="PF25967"/>
    </source>
</evidence>
<dbReference type="GO" id="GO:0030313">
    <property type="term" value="C:cell envelope"/>
    <property type="evidence" value="ECO:0007669"/>
    <property type="project" value="UniProtKB-SubCell"/>
</dbReference>
<keyword evidence="8" id="KW-1185">Reference proteome</keyword>
<dbReference type="InterPro" id="IPR050465">
    <property type="entry name" value="UPF0194_transport"/>
</dbReference>
<dbReference type="InterPro" id="IPR006143">
    <property type="entry name" value="RND_pump_MFP"/>
</dbReference>
<evidence type="ECO:0000256" key="4">
    <source>
        <dbReference type="SAM" id="Coils"/>
    </source>
</evidence>
<keyword evidence="5" id="KW-0812">Transmembrane</keyword>
<dbReference type="Gene3D" id="2.40.420.20">
    <property type="match status" value="1"/>
</dbReference>
<feature type="domain" description="Multidrug resistance protein MdtA-like C-terminal permuted SH3" evidence="6">
    <location>
        <begin position="345"/>
        <end position="404"/>
    </location>
</feature>
<dbReference type="Gene3D" id="1.10.287.470">
    <property type="entry name" value="Helix hairpin bin"/>
    <property type="match status" value="1"/>
</dbReference>